<feature type="transmembrane region" description="Helical" evidence="1">
    <location>
        <begin position="172"/>
        <end position="193"/>
    </location>
</feature>
<evidence type="ECO:0008006" key="4">
    <source>
        <dbReference type="Google" id="ProtNLM"/>
    </source>
</evidence>
<feature type="transmembrane region" description="Helical" evidence="1">
    <location>
        <begin position="102"/>
        <end position="120"/>
    </location>
</feature>
<dbReference type="HOGENOM" id="CLU_044614_1_0_1"/>
<reference evidence="2 3" key="1">
    <citation type="journal article" date="2012" name="Proc. Natl. Acad. Sci. U.S.A.">
        <title>Comparative genomics of Ceriporiopsis subvermispora and Phanerochaete chrysosporium provide insight into selective ligninolysis.</title>
        <authorList>
            <person name="Fernandez-Fueyo E."/>
            <person name="Ruiz-Duenas F.J."/>
            <person name="Ferreira P."/>
            <person name="Floudas D."/>
            <person name="Hibbett D.S."/>
            <person name="Canessa P."/>
            <person name="Larrondo L.F."/>
            <person name="James T.Y."/>
            <person name="Seelenfreund D."/>
            <person name="Lobos S."/>
            <person name="Polanco R."/>
            <person name="Tello M."/>
            <person name="Honda Y."/>
            <person name="Watanabe T."/>
            <person name="Watanabe T."/>
            <person name="Ryu J.S."/>
            <person name="Kubicek C.P."/>
            <person name="Schmoll M."/>
            <person name="Gaskell J."/>
            <person name="Hammel K.E."/>
            <person name="St John F.J."/>
            <person name="Vanden Wymelenberg A."/>
            <person name="Sabat G."/>
            <person name="Splinter BonDurant S."/>
            <person name="Syed K."/>
            <person name="Yadav J.S."/>
            <person name="Doddapaneni H."/>
            <person name="Subramanian V."/>
            <person name="Lavin J.L."/>
            <person name="Oguiza J.A."/>
            <person name="Perez G."/>
            <person name="Pisabarro A.G."/>
            <person name="Ramirez L."/>
            <person name="Santoyo F."/>
            <person name="Master E."/>
            <person name="Coutinho P.M."/>
            <person name="Henrissat B."/>
            <person name="Lombard V."/>
            <person name="Magnuson J.K."/>
            <person name="Kuees U."/>
            <person name="Hori C."/>
            <person name="Igarashi K."/>
            <person name="Samejima M."/>
            <person name="Held B.W."/>
            <person name="Barry K.W."/>
            <person name="LaButti K.M."/>
            <person name="Lapidus A."/>
            <person name="Lindquist E.A."/>
            <person name="Lucas S.M."/>
            <person name="Riley R."/>
            <person name="Salamov A.A."/>
            <person name="Hoffmeister D."/>
            <person name="Schwenk D."/>
            <person name="Hadar Y."/>
            <person name="Yarden O."/>
            <person name="de Vries R.P."/>
            <person name="Wiebenga A."/>
            <person name="Stenlid J."/>
            <person name="Eastwood D."/>
            <person name="Grigoriev I.V."/>
            <person name="Berka R.M."/>
            <person name="Blanchette R.A."/>
            <person name="Kersten P."/>
            <person name="Martinez A.T."/>
            <person name="Vicuna R."/>
            <person name="Cullen D."/>
        </authorList>
    </citation>
    <scope>NUCLEOTIDE SEQUENCE [LARGE SCALE GENOMIC DNA]</scope>
    <source>
        <strain evidence="2 3">B</strain>
    </source>
</reference>
<evidence type="ECO:0000313" key="2">
    <source>
        <dbReference type="EMBL" id="EMD35672.1"/>
    </source>
</evidence>
<feature type="transmembrane region" description="Helical" evidence="1">
    <location>
        <begin position="199"/>
        <end position="218"/>
    </location>
</feature>
<keyword evidence="1" id="KW-1133">Transmembrane helix</keyword>
<keyword evidence="1" id="KW-0472">Membrane</keyword>
<proteinExistence type="predicted"/>
<evidence type="ECO:0000313" key="3">
    <source>
        <dbReference type="Proteomes" id="UP000016930"/>
    </source>
</evidence>
<dbReference type="OrthoDB" id="3357408at2759"/>
<dbReference type="AlphaFoldDB" id="M2RB77"/>
<dbReference type="Proteomes" id="UP000016930">
    <property type="component" value="Unassembled WGS sequence"/>
</dbReference>
<feature type="transmembrane region" description="Helical" evidence="1">
    <location>
        <begin position="73"/>
        <end position="96"/>
    </location>
</feature>
<name>M2RB77_CERS8</name>
<accession>M2RB77</accession>
<keyword evidence="1" id="KW-0812">Transmembrane</keyword>
<keyword evidence="3" id="KW-1185">Reference proteome</keyword>
<gene>
    <name evidence="2" type="ORF">CERSUDRAFT_96783</name>
</gene>
<sequence>MGTVGTFDAIIDVVLNIRVWTSMDLSLFNKGGWIRLMKNVDTVVPSILGDCMLIYRCWIVYDRRWKVIAPSFILSVAGIVLGITFVVLSGVLQSPLGVNNPALVPFVGAALALTVTVNLITTCSSSNSLCALPELTTESGTTALIVFRILQVDRGVRIFVTRNDKLVHFARIIIESGLLYTLSAVITLCTGATTSNADYITSDAMVQIAGIAFNLIIIRFEKNLADQAAVELQFLASSRAAHTIPPLAGGDRVIDITHTPKNNGLFDDNFGEEGNTRVCTL</sequence>
<dbReference type="EMBL" id="KB445800">
    <property type="protein sequence ID" value="EMD35672.1"/>
    <property type="molecule type" value="Genomic_DNA"/>
</dbReference>
<organism evidence="2 3">
    <name type="scientific">Ceriporiopsis subvermispora (strain B)</name>
    <name type="common">White-rot fungus</name>
    <name type="synonym">Gelatoporia subvermispora</name>
    <dbReference type="NCBI Taxonomy" id="914234"/>
    <lineage>
        <taxon>Eukaryota</taxon>
        <taxon>Fungi</taxon>
        <taxon>Dikarya</taxon>
        <taxon>Basidiomycota</taxon>
        <taxon>Agaricomycotina</taxon>
        <taxon>Agaricomycetes</taxon>
        <taxon>Polyporales</taxon>
        <taxon>Gelatoporiaceae</taxon>
        <taxon>Gelatoporia</taxon>
    </lineage>
</organism>
<evidence type="ECO:0000256" key="1">
    <source>
        <dbReference type="SAM" id="Phobius"/>
    </source>
</evidence>
<protein>
    <recommendedName>
        <fullName evidence="4">Transmembrane protein</fullName>
    </recommendedName>
</protein>